<keyword evidence="1" id="KW-0175">Coiled coil</keyword>
<feature type="region of interest" description="Disordered" evidence="2">
    <location>
        <begin position="731"/>
        <end position="772"/>
    </location>
</feature>
<evidence type="ECO:0000256" key="1">
    <source>
        <dbReference type="SAM" id="Coils"/>
    </source>
</evidence>
<name>A0A9K3KRC7_9STRA</name>
<evidence type="ECO:0000313" key="6">
    <source>
        <dbReference type="Proteomes" id="UP000693970"/>
    </source>
</evidence>
<keyword evidence="6" id="KW-1185">Reference proteome</keyword>
<evidence type="ECO:0000313" key="5">
    <source>
        <dbReference type="EMBL" id="KAG7348589.1"/>
    </source>
</evidence>
<feature type="compositionally biased region" description="Polar residues" evidence="2">
    <location>
        <begin position="178"/>
        <end position="190"/>
    </location>
</feature>
<keyword evidence="3" id="KW-0812">Transmembrane</keyword>
<dbReference type="SMART" id="SM00228">
    <property type="entry name" value="PDZ"/>
    <property type="match status" value="1"/>
</dbReference>
<keyword evidence="3" id="KW-1133">Transmembrane helix</keyword>
<feature type="compositionally biased region" description="Basic and acidic residues" evidence="2">
    <location>
        <begin position="401"/>
        <end position="413"/>
    </location>
</feature>
<gene>
    <name evidence="5" type="ORF">IV203_017294</name>
</gene>
<evidence type="ECO:0000256" key="2">
    <source>
        <dbReference type="SAM" id="MobiDB-lite"/>
    </source>
</evidence>
<reference evidence="5" key="2">
    <citation type="submission" date="2021-04" db="EMBL/GenBank/DDBJ databases">
        <authorList>
            <person name="Podell S."/>
        </authorList>
    </citation>
    <scope>NUCLEOTIDE SEQUENCE</scope>
    <source>
        <strain evidence="5">Hildebrandi</strain>
    </source>
</reference>
<feature type="compositionally biased region" description="Polar residues" evidence="2">
    <location>
        <begin position="762"/>
        <end position="772"/>
    </location>
</feature>
<proteinExistence type="predicted"/>
<organism evidence="5 6">
    <name type="scientific">Nitzschia inconspicua</name>
    <dbReference type="NCBI Taxonomy" id="303405"/>
    <lineage>
        <taxon>Eukaryota</taxon>
        <taxon>Sar</taxon>
        <taxon>Stramenopiles</taxon>
        <taxon>Ochrophyta</taxon>
        <taxon>Bacillariophyta</taxon>
        <taxon>Bacillariophyceae</taxon>
        <taxon>Bacillariophycidae</taxon>
        <taxon>Bacillariales</taxon>
        <taxon>Bacillariaceae</taxon>
        <taxon>Nitzschia</taxon>
    </lineage>
</organism>
<dbReference type="PROSITE" id="PS50106">
    <property type="entry name" value="PDZ"/>
    <property type="match status" value="1"/>
</dbReference>
<comment type="caution">
    <text evidence="5">The sequence shown here is derived from an EMBL/GenBank/DDBJ whole genome shotgun (WGS) entry which is preliminary data.</text>
</comment>
<evidence type="ECO:0000259" key="4">
    <source>
        <dbReference type="PROSITE" id="PS50106"/>
    </source>
</evidence>
<dbReference type="EMBL" id="JAGRRH010000020">
    <property type="protein sequence ID" value="KAG7348589.1"/>
    <property type="molecule type" value="Genomic_DNA"/>
</dbReference>
<reference evidence="5" key="1">
    <citation type="journal article" date="2021" name="Sci. Rep.">
        <title>Diploid genomic architecture of Nitzschia inconspicua, an elite biomass production diatom.</title>
        <authorList>
            <person name="Oliver A."/>
            <person name="Podell S."/>
            <person name="Pinowska A."/>
            <person name="Traller J.C."/>
            <person name="Smith S.R."/>
            <person name="McClure R."/>
            <person name="Beliaev A."/>
            <person name="Bohutskyi P."/>
            <person name="Hill E.A."/>
            <person name="Rabines A."/>
            <person name="Zheng H."/>
            <person name="Allen L.Z."/>
            <person name="Kuo A."/>
            <person name="Grigoriev I.V."/>
            <person name="Allen A.E."/>
            <person name="Hazlebeck D."/>
            <person name="Allen E.E."/>
        </authorList>
    </citation>
    <scope>NUCLEOTIDE SEQUENCE</scope>
    <source>
        <strain evidence="5">Hildebrandi</strain>
    </source>
</reference>
<feature type="region of interest" description="Disordered" evidence="2">
    <location>
        <begin position="542"/>
        <end position="584"/>
    </location>
</feature>
<evidence type="ECO:0000256" key="3">
    <source>
        <dbReference type="SAM" id="Phobius"/>
    </source>
</evidence>
<feature type="region of interest" description="Disordered" evidence="2">
    <location>
        <begin position="340"/>
        <end position="360"/>
    </location>
</feature>
<feature type="region of interest" description="Disordered" evidence="2">
    <location>
        <begin position="608"/>
        <end position="686"/>
    </location>
</feature>
<feature type="compositionally biased region" description="Low complexity" evidence="2">
    <location>
        <begin position="192"/>
        <end position="212"/>
    </location>
</feature>
<dbReference type="AlphaFoldDB" id="A0A9K3KRC7"/>
<dbReference type="PANTHER" id="PTHR38909">
    <property type="entry name" value="G PROTEIN GAMMA DOMAIN-CONTAINING PROTEIN"/>
    <property type="match status" value="1"/>
</dbReference>
<accession>A0A9K3KRC7</accession>
<feature type="compositionally biased region" description="Low complexity" evidence="2">
    <location>
        <begin position="619"/>
        <end position="635"/>
    </location>
</feature>
<feature type="compositionally biased region" description="Low complexity" evidence="2">
    <location>
        <begin position="440"/>
        <end position="454"/>
    </location>
</feature>
<keyword evidence="3" id="KW-0472">Membrane</keyword>
<feature type="region of interest" description="Disordered" evidence="2">
    <location>
        <begin position="383"/>
        <end position="455"/>
    </location>
</feature>
<feature type="coiled-coil region" evidence="1">
    <location>
        <begin position="799"/>
        <end position="829"/>
    </location>
</feature>
<dbReference type="InterPro" id="IPR001478">
    <property type="entry name" value="PDZ"/>
</dbReference>
<protein>
    <recommendedName>
        <fullName evidence="4">PDZ domain-containing protein</fullName>
    </recommendedName>
</protein>
<feature type="transmembrane region" description="Helical" evidence="3">
    <location>
        <begin position="269"/>
        <end position="292"/>
    </location>
</feature>
<feature type="domain" description="PDZ" evidence="4">
    <location>
        <begin position="874"/>
        <end position="935"/>
    </location>
</feature>
<feature type="compositionally biased region" description="Basic and acidic residues" evidence="2">
    <location>
        <begin position="643"/>
        <end position="663"/>
    </location>
</feature>
<feature type="compositionally biased region" description="Basic residues" evidence="2">
    <location>
        <begin position="748"/>
        <end position="759"/>
    </location>
</feature>
<dbReference type="PANTHER" id="PTHR38909:SF1">
    <property type="entry name" value="G PROTEIN GAMMA DOMAIN-CONTAINING PROTEIN"/>
    <property type="match status" value="1"/>
</dbReference>
<feature type="compositionally biased region" description="Low complexity" evidence="2">
    <location>
        <begin position="552"/>
        <end position="567"/>
    </location>
</feature>
<dbReference type="OrthoDB" id="49604at2759"/>
<feature type="region of interest" description="Disordered" evidence="2">
    <location>
        <begin position="178"/>
        <end position="224"/>
    </location>
</feature>
<sequence length="947" mass="102170">MSGLTPTRTVFHFTAQLYLELQYVHDAEASELETMDINNAHVIDFCNAVQTQISGSIVEATAAAYNSTIIGTDGLDCIQGTNRIYDPEAVDLFGDGYFSLQIHVSQQVVIESSNLLWLELVETIAETGFTKRSGGAQQFRSSLQSNRLFSTVISVDVRRGLSAPALPLARSPTFSPTITPTYSPSMQPSPVASDSPSLGPSASPSFAPSATPSTPPSATPSLMPVSKLTIAPSTLHLIDPTLLGPSTIPATVQKSTPSGISNQTFDVPVIAAIVGAGVMLLTAFVLALLLLLRCRSKQKKRRAFPNEVALSKRDVHGRQVIPIVVELGDDIESLADTSIGEYTAGGGREPTRRGFSRKSLRPLGSFDENSLYTTPFSVKLEQEDSLSLSTPQASEYPMETPRIDWSLDRDDLPRLSNSNGASTREHEKTHSSSKTADALRSSVPSVRRSIPVDVDSGSPYYDDSLRISKIEPLDKGLSTVQESDAFSQGINSDFDHEFTRDASELDVWSYNFDEFNRDSDSSLEDEVVSNTSTAQVASNRYMDSSNSRILGDSSDSDSSFDVLDSASMQRPPKEKDLSSAAKPTEEKCVGSFHLSIKEAGQRILGDLLKQADPPPPFQSPKSTESSKTSNSSFSSRKAYTGSKEYRLDPSLRRSESLRSREPLKPMTKLLQSLSIPPETRERNESDLSEFLDAGDASTAEIENGHHVFEEDDESGMSASPWLMGETEKVLGPRSLNADTESLSGKSSRSLHSKRTRGRKAGSETSFGSGSQFSAHHVSSVMSAVSSSMSADILEQTGGEIAVKASKEALKNDKKRLEAQLAQITALENDLATTTSSVTLTTIPGASLSTLSHQSRSNARRKNRKKKIVVLAPPGKLGVILANRHDGKGTVVAELRPDSPLEGMLSPGDKLVAVDSRNVEHLDCSQITSLIAASADLDRRLTVVTEVG</sequence>
<feature type="compositionally biased region" description="Basic and acidic residues" evidence="2">
    <location>
        <begin position="571"/>
        <end position="584"/>
    </location>
</feature>
<dbReference type="Proteomes" id="UP000693970">
    <property type="component" value="Unassembled WGS sequence"/>
</dbReference>